<organism evidence="2">
    <name type="scientific">Anopheles funestus</name>
    <name type="common">African malaria mosquito</name>
    <dbReference type="NCBI Taxonomy" id="62324"/>
    <lineage>
        <taxon>Eukaryota</taxon>
        <taxon>Metazoa</taxon>
        <taxon>Ecdysozoa</taxon>
        <taxon>Arthropoda</taxon>
        <taxon>Hexapoda</taxon>
        <taxon>Insecta</taxon>
        <taxon>Pterygota</taxon>
        <taxon>Neoptera</taxon>
        <taxon>Endopterygota</taxon>
        <taxon>Diptera</taxon>
        <taxon>Nematocera</taxon>
        <taxon>Culicoidea</taxon>
        <taxon>Culicidae</taxon>
        <taxon>Anophelinae</taxon>
        <taxon>Anopheles</taxon>
    </lineage>
</organism>
<reference evidence="2" key="1">
    <citation type="submission" date="2020-05" db="UniProtKB">
        <authorList>
            <consortium name="EnsemblMetazoa"/>
        </authorList>
    </citation>
    <scope>IDENTIFICATION</scope>
    <source>
        <strain evidence="2">FUMOZ</strain>
    </source>
</reference>
<dbReference type="VEuPathDB" id="VectorBase:AFUN011998"/>
<name>A0A182S0B5_ANOFN</name>
<accession>A0A182S0B5</accession>
<dbReference type="EnsemblMetazoa" id="AFUN011998-RA">
    <property type="protein sequence ID" value="AFUN011998-PA"/>
    <property type="gene ID" value="AFUN011998"/>
</dbReference>
<evidence type="ECO:0000313" key="2">
    <source>
        <dbReference type="EnsemblMetazoa" id="AFUN011998-PA"/>
    </source>
</evidence>
<dbReference type="STRING" id="62324.A0A182S0B5"/>
<dbReference type="InterPro" id="IPR040676">
    <property type="entry name" value="DUF5641"/>
</dbReference>
<dbReference type="AlphaFoldDB" id="A0A182S0B5"/>
<dbReference type="PANTHER" id="PTHR47331">
    <property type="entry name" value="PHD-TYPE DOMAIN-CONTAINING PROTEIN"/>
    <property type="match status" value="1"/>
</dbReference>
<protein>
    <submittedName>
        <fullName evidence="2">DUF5641 domain-containing protein</fullName>
    </submittedName>
</protein>
<dbReference type="PANTHER" id="PTHR47331:SF6">
    <property type="entry name" value="DOUBLECORTIN DOMAIN-CONTAINING PROTEIN"/>
    <property type="match status" value="1"/>
</dbReference>
<evidence type="ECO:0000259" key="1">
    <source>
        <dbReference type="Pfam" id="PF18701"/>
    </source>
</evidence>
<proteinExistence type="predicted"/>
<dbReference type="Pfam" id="PF18701">
    <property type="entry name" value="DUF5641"/>
    <property type="match status" value="1"/>
</dbReference>
<dbReference type="VEuPathDB" id="VectorBase:AFUN2_006634"/>
<sequence length="230" mass="25796">MAKWTKVHNNLQPGQIVLIGDDNMPTAKWPMGVVKQTFPSADGLVRVALVKVNNNYYKRNVRVLAPLPIEIKCNVYVWNLVPKGGGNGGVVEWNSPELKSHYTNFIRLQARIKQHSVSALVISCANHFLNLVADFATENCKNAVHYLSFLQICPHFFLFKNNETPALKRCSVTRWSARADAVLALKLGFKNIKDASSEICDDKDEKLATLDEANALLMNISFVVQKMNLK</sequence>
<feature type="domain" description="DUF5641" evidence="1">
    <location>
        <begin position="2"/>
        <end position="67"/>
    </location>
</feature>
<dbReference type="VEuPathDB" id="VectorBase:AFUN2_009852"/>